<dbReference type="InterPro" id="IPR051916">
    <property type="entry name" value="GPI-anchor_lipid_remodeler"/>
</dbReference>
<dbReference type="RefSeq" id="WP_046790788.1">
    <property type="nucleotide sequence ID" value="NZ_CP011366.1"/>
</dbReference>
<evidence type="ECO:0000313" key="6">
    <source>
        <dbReference type="Proteomes" id="UP000183090"/>
    </source>
</evidence>
<evidence type="ECO:0000313" key="4">
    <source>
        <dbReference type="EMBL" id="SFK89284.1"/>
    </source>
</evidence>
<dbReference type="InterPro" id="IPR036691">
    <property type="entry name" value="Endo/exonu/phosph_ase_sf"/>
</dbReference>
<dbReference type="Gene3D" id="3.60.10.10">
    <property type="entry name" value="Endonuclease/exonuclease/phosphatase"/>
    <property type="match status" value="1"/>
</dbReference>
<evidence type="ECO:0000259" key="2">
    <source>
        <dbReference type="Pfam" id="PF03372"/>
    </source>
</evidence>
<dbReference type="GO" id="GO:0006506">
    <property type="term" value="P:GPI anchor biosynthetic process"/>
    <property type="evidence" value="ECO:0007669"/>
    <property type="project" value="TreeGrafter"/>
</dbReference>
<keyword evidence="5" id="KW-1185">Reference proteome</keyword>
<dbReference type="Pfam" id="PF03372">
    <property type="entry name" value="Exo_endo_phos"/>
    <property type="match status" value="1"/>
</dbReference>
<dbReference type="AlphaFoldDB" id="A0A0F7HM97"/>
<dbReference type="Proteomes" id="UP000183090">
    <property type="component" value="Unassembled WGS sequence"/>
</dbReference>
<protein>
    <submittedName>
        <fullName evidence="3 4">Endonuclease</fullName>
    </submittedName>
</protein>
<reference evidence="5" key="2">
    <citation type="submission" date="2015-04" db="EMBL/GenBank/DDBJ databases">
        <title>Complete genome sequence of Salinicoccus halodurans strain H3B36, isolated from the Qaidam basin of China.</title>
        <authorList>
            <person name="Ma Y."/>
            <person name="Jiang K."/>
            <person name="Xue Y."/>
        </authorList>
    </citation>
    <scope>NUCLEOTIDE SEQUENCE [LARGE SCALE GENOMIC DNA]</scope>
    <source>
        <strain evidence="5">H3B36</strain>
    </source>
</reference>
<dbReference type="EMBL" id="FOTB01000005">
    <property type="protein sequence ID" value="SFK89284.1"/>
    <property type="molecule type" value="Genomic_DNA"/>
</dbReference>
<feature type="signal peptide" evidence="1">
    <location>
        <begin position="1"/>
        <end position="24"/>
    </location>
</feature>
<dbReference type="PANTHER" id="PTHR14859:SF15">
    <property type="entry name" value="ENDONUCLEASE_EXONUCLEASE_PHOSPHATASE DOMAIN-CONTAINING PROTEIN"/>
    <property type="match status" value="1"/>
</dbReference>
<organism evidence="4 6">
    <name type="scientific">Salinicoccus halodurans</name>
    <dbReference type="NCBI Taxonomy" id="407035"/>
    <lineage>
        <taxon>Bacteria</taxon>
        <taxon>Bacillati</taxon>
        <taxon>Bacillota</taxon>
        <taxon>Bacilli</taxon>
        <taxon>Bacillales</taxon>
        <taxon>Staphylococcaceae</taxon>
        <taxon>Salinicoccus</taxon>
    </lineage>
</organism>
<sequence>MKKIIVFSFLSMFILLSFSPDTLANGYGKQVSVDVMSYNIYHGVGEDEELNLERIANVIRDADAEIIGLQEVDRYYGERSDFQDQTKELADLLGYHYTYGANLELEPEGNQEHNRQYGNAILSKYPIIESENIALTSEGEQRGVQQTKINIRGVHVNVYNTHLGLDEESRTTQIGEILRLASQTHSPKLLFGDLNTEPTSPEYKKLIAADQFKDIFSDIENAETFPINNPEKRIDYIFASPDVTFNDQEVIQSNASDHLPIRSNVTFHR</sequence>
<name>A0A0F7HM97_9STAP</name>
<keyword evidence="4" id="KW-0255">Endonuclease</keyword>
<reference evidence="3 5" key="1">
    <citation type="journal article" date="2015" name="Int. J. Syst. Evol. Microbiol.">
        <title>Complete genome sequence of Salinicoccus halodurans H3B36, isolated from the Qaidam Basin in China.</title>
        <authorList>
            <person name="Jiang K."/>
            <person name="Xue Y."/>
            <person name="Ma Y."/>
        </authorList>
    </citation>
    <scope>NUCLEOTIDE SEQUENCE [LARGE SCALE GENOMIC DNA]</scope>
    <source>
        <strain evidence="3 5">H3B36</strain>
    </source>
</reference>
<dbReference type="SUPFAM" id="SSF56219">
    <property type="entry name" value="DNase I-like"/>
    <property type="match status" value="1"/>
</dbReference>
<evidence type="ECO:0000256" key="1">
    <source>
        <dbReference type="SAM" id="SignalP"/>
    </source>
</evidence>
<dbReference type="EMBL" id="CP011366">
    <property type="protein sequence ID" value="AKG74606.1"/>
    <property type="molecule type" value="Genomic_DNA"/>
</dbReference>
<keyword evidence="4" id="KW-0540">Nuclease</keyword>
<dbReference type="InterPro" id="IPR005135">
    <property type="entry name" value="Endo/exonuclease/phosphatase"/>
</dbReference>
<dbReference type="KEGG" id="shv:AAT16_10640"/>
<proteinExistence type="predicted"/>
<gene>
    <name evidence="3" type="ORF">AAT16_10640</name>
    <name evidence="4" type="ORF">SAMN05216235_2327</name>
</gene>
<keyword evidence="1" id="KW-0732">Signal</keyword>
<dbReference type="Proteomes" id="UP000034029">
    <property type="component" value="Chromosome"/>
</dbReference>
<dbReference type="GO" id="GO:0016020">
    <property type="term" value="C:membrane"/>
    <property type="evidence" value="ECO:0007669"/>
    <property type="project" value="GOC"/>
</dbReference>
<keyword evidence="4" id="KW-0378">Hydrolase</keyword>
<feature type="domain" description="Endonuclease/exonuclease/phosphatase" evidence="2">
    <location>
        <begin position="36"/>
        <end position="258"/>
    </location>
</feature>
<feature type="chain" id="PRO_5044542344" evidence="1">
    <location>
        <begin position="25"/>
        <end position="269"/>
    </location>
</feature>
<dbReference type="GO" id="GO:0004519">
    <property type="term" value="F:endonuclease activity"/>
    <property type="evidence" value="ECO:0007669"/>
    <property type="project" value="UniProtKB-KW"/>
</dbReference>
<reference evidence="4 6" key="3">
    <citation type="submission" date="2016-10" db="EMBL/GenBank/DDBJ databases">
        <authorList>
            <person name="Varghese N."/>
            <person name="Submissions S."/>
        </authorList>
    </citation>
    <scope>NUCLEOTIDE SEQUENCE [LARGE SCALE GENOMIC DNA]</scope>
    <source>
        <strain evidence="4 6">CGMCC 1.6501</strain>
    </source>
</reference>
<dbReference type="PANTHER" id="PTHR14859">
    <property type="entry name" value="CALCOFLUOR WHITE HYPERSENSITIVE PROTEIN PRECURSOR"/>
    <property type="match status" value="1"/>
</dbReference>
<dbReference type="GO" id="GO:0016787">
    <property type="term" value="F:hydrolase activity"/>
    <property type="evidence" value="ECO:0007669"/>
    <property type="project" value="UniProtKB-KW"/>
</dbReference>
<evidence type="ECO:0000313" key="3">
    <source>
        <dbReference type="EMBL" id="AKG74606.1"/>
    </source>
</evidence>
<accession>A0A0F7HM97</accession>
<dbReference type="OrthoDB" id="155529at2"/>
<evidence type="ECO:0000313" key="5">
    <source>
        <dbReference type="Proteomes" id="UP000034029"/>
    </source>
</evidence>